<keyword evidence="9 18" id="KW-0675">Receptor</keyword>
<name>A0ABV9GWU9_9BURK</name>
<comment type="subcellular location">
    <subcellularLocation>
        <location evidence="1 11">Cell outer membrane</location>
        <topology evidence="1 11">Multi-pass membrane protein</topology>
    </subcellularLocation>
</comment>
<evidence type="ECO:0000256" key="11">
    <source>
        <dbReference type="PROSITE-ProRule" id="PRU01360"/>
    </source>
</evidence>
<keyword evidence="4 11" id="KW-1134">Transmembrane beta strand</keyword>
<dbReference type="EMBL" id="JBHSEW010000002">
    <property type="protein sequence ID" value="MFC4621376.1"/>
    <property type="molecule type" value="Genomic_DNA"/>
</dbReference>
<evidence type="ECO:0000259" key="16">
    <source>
        <dbReference type="Pfam" id="PF00593"/>
    </source>
</evidence>
<keyword evidence="7 13" id="KW-0798">TonB box</keyword>
<dbReference type="PANTHER" id="PTHR30069:SF29">
    <property type="entry name" value="HEMOGLOBIN AND HEMOGLOBIN-HAPTOGLOBIN-BINDING PROTEIN 1-RELATED"/>
    <property type="match status" value="1"/>
</dbReference>
<evidence type="ECO:0000256" key="9">
    <source>
        <dbReference type="ARBA" id="ARBA00023170"/>
    </source>
</evidence>
<keyword evidence="8 11" id="KW-0472">Membrane</keyword>
<dbReference type="Gene3D" id="2.40.170.20">
    <property type="entry name" value="TonB-dependent receptor, beta-barrel domain"/>
    <property type="match status" value="2"/>
</dbReference>
<keyword evidence="10 11" id="KW-0998">Cell outer membrane</keyword>
<keyword evidence="19" id="KW-1185">Reference proteome</keyword>
<accession>A0ABV9GWU9</accession>
<comment type="similarity">
    <text evidence="2 11 13">Belongs to the TonB-dependent receptor family.</text>
</comment>
<feature type="short sequence motif" description="TonB C-terminal box" evidence="12">
    <location>
        <begin position="1070"/>
        <end position="1087"/>
    </location>
</feature>
<evidence type="ECO:0000313" key="19">
    <source>
        <dbReference type="Proteomes" id="UP001595967"/>
    </source>
</evidence>
<evidence type="ECO:0000256" key="8">
    <source>
        <dbReference type="ARBA" id="ARBA00023136"/>
    </source>
</evidence>
<evidence type="ECO:0000256" key="10">
    <source>
        <dbReference type="ARBA" id="ARBA00023237"/>
    </source>
</evidence>
<dbReference type="Pfam" id="PF07715">
    <property type="entry name" value="Plug"/>
    <property type="match status" value="1"/>
</dbReference>
<dbReference type="PROSITE" id="PS52016">
    <property type="entry name" value="TONB_DEPENDENT_REC_3"/>
    <property type="match status" value="1"/>
</dbReference>
<dbReference type="InterPro" id="IPR037066">
    <property type="entry name" value="Plug_dom_sf"/>
</dbReference>
<dbReference type="PANTHER" id="PTHR30069">
    <property type="entry name" value="TONB-DEPENDENT OUTER MEMBRANE RECEPTOR"/>
    <property type="match status" value="1"/>
</dbReference>
<evidence type="ECO:0000256" key="13">
    <source>
        <dbReference type="RuleBase" id="RU003357"/>
    </source>
</evidence>
<evidence type="ECO:0000256" key="15">
    <source>
        <dbReference type="SAM" id="SignalP"/>
    </source>
</evidence>
<dbReference type="SUPFAM" id="SSF56935">
    <property type="entry name" value="Porins"/>
    <property type="match status" value="1"/>
</dbReference>
<organism evidence="18 19">
    <name type="scientific">Comamonas nitrativorans</name>
    <dbReference type="NCBI Taxonomy" id="108437"/>
    <lineage>
        <taxon>Bacteria</taxon>
        <taxon>Pseudomonadati</taxon>
        <taxon>Pseudomonadota</taxon>
        <taxon>Betaproteobacteria</taxon>
        <taxon>Burkholderiales</taxon>
        <taxon>Comamonadaceae</taxon>
        <taxon>Comamonas</taxon>
    </lineage>
</organism>
<feature type="domain" description="TonB-dependent receptor-like beta-barrel" evidence="16">
    <location>
        <begin position="709"/>
        <end position="1057"/>
    </location>
</feature>
<dbReference type="InterPro" id="IPR000531">
    <property type="entry name" value="Beta-barrel_TonB"/>
</dbReference>
<keyword evidence="6 15" id="KW-0732">Signal</keyword>
<dbReference type="InterPro" id="IPR010917">
    <property type="entry name" value="TonB_rcpt_CS"/>
</dbReference>
<feature type="signal peptide" evidence="15">
    <location>
        <begin position="1"/>
        <end position="35"/>
    </location>
</feature>
<dbReference type="InterPro" id="IPR039426">
    <property type="entry name" value="TonB-dep_rcpt-like"/>
</dbReference>
<dbReference type="InterPro" id="IPR036942">
    <property type="entry name" value="Beta-barrel_TonB_sf"/>
</dbReference>
<keyword evidence="5 11" id="KW-0812">Transmembrane</keyword>
<evidence type="ECO:0000256" key="1">
    <source>
        <dbReference type="ARBA" id="ARBA00004571"/>
    </source>
</evidence>
<dbReference type="Proteomes" id="UP001595967">
    <property type="component" value="Unassembled WGS sequence"/>
</dbReference>
<keyword evidence="3 11" id="KW-0813">Transport</keyword>
<evidence type="ECO:0000256" key="2">
    <source>
        <dbReference type="ARBA" id="ARBA00009810"/>
    </source>
</evidence>
<feature type="compositionally biased region" description="Low complexity" evidence="14">
    <location>
        <begin position="55"/>
        <end position="64"/>
    </location>
</feature>
<evidence type="ECO:0000259" key="17">
    <source>
        <dbReference type="Pfam" id="PF07715"/>
    </source>
</evidence>
<evidence type="ECO:0000256" key="12">
    <source>
        <dbReference type="PROSITE-ProRule" id="PRU10144"/>
    </source>
</evidence>
<dbReference type="PROSITE" id="PS01156">
    <property type="entry name" value="TONB_DEPENDENT_REC_2"/>
    <property type="match status" value="1"/>
</dbReference>
<dbReference type="InterPro" id="IPR012910">
    <property type="entry name" value="Plug_dom"/>
</dbReference>
<feature type="domain" description="TonB-dependent receptor plug" evidence="17">
    <location>
        <begin position="99"/>
        <end position="197"/>
    </location>
</feature>
<evidence type="ECO:0000256" key="4">
    <source>
        <dbReference type="ARBA" id="ARBA00022452"/>
    </source>
</evidence>
<dbReference type="Pfam" id="PF00593">
    <property type="entry name" value="TonB_dep_Rec_b-barrel"/>
    <property type="match status" value="1"/>
</dbReference>
<dbReference type="Gene3D" id="2.170.130.10">
    <property type="entry name" value="TonB-dependent receptor, plug domain"/>
    <property type="match status" value="1"/>
</dbReference>
<protein>
    <submittedName>
        <fullName evidence="18">TonB-dependent receptor domain-containing protein</fullName>
    </submittedName>
</protein>
<evidence type="ECO:0000256" key="14">
    <source>
        <dbReference type="SAM" id="MobiDB-lite"/>
    </source>
</evidence>
<gene>
    <name evidence="18" type="ORF">ACFO3A_04025</name>
</gene>
<evidence type="ECO:0000256" key="5">
    <source>
        <dbReference type="ARBA" id="ARBA00022692"/>
    </source>
</evidence>
<evidence type="ECO:0000313" key="18">
    <source>
        <dbReference type="EMBL" id="MFC4621376.1"/>
    </source>
</evidence>
<comment type="caution">
    <text evidence="18">The sequence shown here is derived from an EMBL/GenBank/DDBJ whole genome shotgun (WGS) entry which is preliminary data.</text>
</comment>
<feature type="chain" id="PRO_5045573970" evidence="15">
    <location>
        <begin position="36"/>
        <end position="1087"/>
    </location>
</feature>
<dbReference type="RefSeq" id="WP_377724188.1">
    <property type="nucleotide sequence ID" value="NZ_JBHSEW010000002.1"/>
</dbReference>
<reference evidence="19" key="1">
    <citation type="journal article" date="2019" name="Int. J. Syst. Evol. Microbiol.">
        <title>The Global Catalogue of Microorganisms (GCM) 10K type strain sequencing project: providing services to taxonomists for standard genome sequencing and annotation.</title>
        <authorList>
            <consortium name="The Broad Institute Genomics Platform"/>
            <consortium name="The Broad Institute Genome Sequencing Center for Infectious Disease"/>
            <person name="Wu L."/>
            <person name="Ma J."/>
        </authorList>
    </citation>
    <scope>NUCLEOTIDE SEQUENCE [LARGE SCALE GENOMIC DNA]</scope>
    <source>
        <strain evidence="19">JCM 11650</strain>
    </source>
</reference>
<feature type="region of interest" description="Disordered" evidence="14">
    <location>
        <begin position="55"/>
        <end position="85"/>
    </location>
</feature>
<sequence>MRINREVKRAGLRRKASAVSTAVALVCLHTGMAYAQERAAEQAAADDGWRAPAASAKAHNAATAGSKTLNEVTVTGERSADEKGRDDVYDKNVTTVYQGREELQRFQAANPGDVFKGMDGVYSMDTRSSQAITPNIRSISGEGRVPLTIDGTEQSTNIWLHMFGAGNRSYADPALFRSIEVEKGPSLSRGIKSGVGGAVNIRTIEPGDIIPEGKKFGMEFKADTSSNSIKPSIDANSFFGKDYKTIPGARRQDGTNVIIPTEVRNKGNGENFNFDSHSGMLAIAARNEITDFLASYSKRTQGNYFAGTKNADKYKGHDPYDKSSTDSYIPNVTKLYEAGDEVFNTASETKTTLLKNNWYLPNEQKIGLQFMRTDINFGETTPGDSVLMWGYREALERAKPEIDWANAPRFVAEKPHSEMKVDRYKIDYEFKPQGSKWLNLETSLWHTKTTGTRYQSGITPYGIIVDEDTKRALDIDEWARTEYPELMEGVPVPDHDGTIHSNGRQWTSHDRMGLDFSNQIQLASNLQLTVGGSFQREKLNDRVQKSNRQSNGFLPDGALNNMITDRVGPRAGERKEYSAMANFSYQPTPWLTLTAGTRYMRYSGKDTGIAERLRNKEEFFKAQRKLVGVELQWGEAVSPADLQKLFELSLQSNNAWKNITQADYDAIHNGVITPAWQATIDANNAMNTFTQGRQLWSPPNDGTPYWKNTVTLPVVGGKPDSSNNPFAQGSWDINEAVDGTINPWFTQNSEVEYTGKKVPKIIPITPYGEKVYQQLDAGQEWEMPEEQSGHAWSPVLSATARVGKFGTSFIRYAQTTRFPNIYELTSSTIVDGAGTLGTMAINGASKPERSINFEIGYAHNLTQFFPNLQLADARISYYNTEIKDFIDRTSTLDTIQFDKKKTSGIELQSRFDSGRFFGSLGGSYRLKQQICDKDYASSMDFYYNRIPTCITGGFPGTYSGSSLLPQYSLNMALGTRLMNERLEFGWRGVYHAGAKNKQLNGLLADGNTPGGMNSGIRDIWFRHGGVDAFYWKSVFLHDLYARFEVNKKVTLNLNVINATDEYYLDPMAKTVMPGPGRTITVGATFKF</sequence>
<evidence type="ECO:0000256" key="7">
    <source>
        <dbReference type="ARBA" id="ARBA00023077"/>
    </source>
</evidence>
<evidence type="ECO:0000256" key="6">
    <source>
        <dbReference type="ARBA" id="ARBA00022729"/>
    </source>
</evidence>
<evidence type="ECO:0000256" key="3">
    <source>
        <dbReference type="ARBA" id="ARBA00022448"/>
    </source>
</evidence>
<proteinExistence type="inferred from homology"/>